<protein>
    <recommendedName>
        <fullName evidence="3">Actin-like ATPase domain-containing protein</fullName>
    </recommendedName>
</protein>
<name>A0A8H3M751_9GLOM</name>
<comment type="caution">
    <text evidence="1">The sequence shown here is derived from an EMBL/GenBank/DDBJ whole genome shotgun (WGS) entry which is preliminary data.</text>
</comment>
<dbReference type="PANTHER" id="PTHR14187:SF5">
    <property type="entry name" value="HEAT SHOCK 70 KDA PROTEIN 12A"/>
    <property type="match status" value="1"/>
</dbReference>
<gene>
    <name evidence="1" type="ORF">RCL2_002579200</name>
</gene>
<evidence type="ECO:0008006" key="3">
    <source>
        <dbReference type="Google" id="ProtNLM"/>
    </source>
</evidence>
<dbReference type="Proteomes" id="UP000615446">
    <property type="component" value="Unassembled WGS sequence"/>
</dbReference>
<accession>A0A8H3M751</accession>
<dbReference type="Gene3D" id="3.30.420.40">
    <property type="match status" value="2"/>
</dbReference>
<sequence>MINLTFYFGDRIGTLAERPSRKKNKSVSTNLAEKFKLHLAEAAAIHCMNKLKEYNIEVGSTFIIVDCGGGKTDLTTHRFLEDDKLDKIVVYRGDSCGGSFVDEEFLSFISQKIGNSTLEESDYTTPAELHLKESCPAIEKYIEGNELENMKEEEWIVELEFKDVKAIFDPVVERIIQLIKEQLEASESVSMMMLIGGFSESIYLQNRILQEFRRKLDNKISVPSQPITAIEKGAVQFGLKDVIVNRRVLRWAYGVHRNPSKMDN</sequence>
<evidence type="ECO:0000313" key="2">
    <source>
        <dbReference type="Proteomes" id="UP000615446"/>
    </source>
</evidence>
<dbReference type="EMBL" id="BLAL01000278">
    <property type="protein sequence ID" value="GES99280.1"/>
    <property type="molecule type" value="Genomic_DNA"/>
</dbReference>
<dbReference type="AlphaFoldDB" id="A0A8H3M751"/>
<evidence type="ECO:0000313" key="1">
    <source>
        <dbReference type="EMBL" id="GES99280.1"/>
    </source>
</evidence>
<organism evidence="1 2">
    <name type="scientific">Rhizophagus clarus</name>
    <dbReference type="NCBI Taxonomy" id="94130"/>
    <lineage>
        <taxon>Eukaryota</taxon>
        <taxon>Fungi</taxon>
        <taxon>Fungi incertae sedis</taxon>
        <taxon>Mucoromycota</taxon>
        <taxon>Glomeromycotina</taxon>
        <taxon>Glomeromycetes</taxon>
        <taxon>Glomerales</taxon>
        <taxon>Glomeraceae</taxon>
        <taxon>Rhizophagus</taxon>
    </lineage>
</organism>
<dbReference type="InterPro" id="IPR043129">
    <property type="entry name" value="ATPase_NBD"/>
</dbReference>
<dbReference type="Gene3D" id="3.90.640.10">
    <property type="entry name" value="Actin, Chain A, domain 4"/>
    <property type="match status" value="1"/>
</dbReference>
<dbReference type="OrthoDB" id="2963168at2759"/>
<reference evidence="1" key="1">
    <citation type="submission" date="2019-10" db="EMBL/GenBank/DDBJ databases">
        <title>Conservation and host-specific expression of non-tandemly repeated heterogenous ribosome RNA gene in arbuscular mycorrhizal fungi.</title>
        <authorList>
            <person name="Maeda T."/>
            <person name="Kobayashi Y."/>
            <person name="Nakagawa T."/>
            <person name="Ezawa T."/>
            <person name="Yamaguchi K."/>
            <person name="Bino T."/>
            <person name="Nishimoto Y."/>
            <person name="Shigenobu S."/>
            <person name="Kawaguchi M."/>
        </authorList>
    </citation>
    <scope>NUCLEOTIDE SEQUENCE</scope>
    <source>
        <strain evidence="1">HR1</strain>
    </source>
</reference>
<proteinExistence type="predicted"/>
<dbReference type="SUPFAM" id="SSF53067">
    <property type="entry name" value="Actin-like ATPase domain"/>
    <property type="match status" value="1"/>
</dbReference>
<dbReference type="PANTHER" id="PTHR14187">
    <property type="entry name" value="ALPHA KINASE/ELONGATION FACTOR 2 KINASE"/>
    <property type="match status" value="1"/>
</dbReference>